<keyword evidence="1" id="KW-0732">Signal</keyword>
<dbReference type="Gene3D" id="3.40.720.10">
    <property type="entry name" value="Alkaline Phosphatase, subunit A"/>
    <property type="match status" value="1"/>
</dbReference>
<dbReference type="InterPro" id="IPR017850">
    <property type="entry name" value="Alkaline_phosphatase_core_sf"/>
</dbReference>
<dbReference type="Pfam" id="PF01663">
    <property type="entry name" value="Phosphodiest"/>
    <property type="match status" value="1"/>
</dbReference>
<dbReference type="HOGENOM" id="CLU_658315_0_0_10"/>
<dbReference type="SUPFAM" id="SSF53649">
    <property type="entry name" value="Alkaline phosphatase-like"/>
    <property type="match status" value="1"/>
</dbReference>
<dbReference type="PANTHER" id="PTHR10151:SF120">
    <property type="entry name" value="BIS(5'-ADENOSYL)-TRIPHOSPHATASE"/>
    <property type="match status" value="1"/>
</dbReference>
<dbReference type="InterPro" id="IPR002591">
    <property type="entry name" value="Phosphodiest/P_Trfase"/>
</dbReference>
<dbReference type="KEGG" id="pbt:ING2E5B_0273"/>
<evidence type="ECO:0000256" key="1">
    <source>
        <dbReference type="SAM" id="SignalP"/>
    </source>
</evidence>
<dbReference type="GO" id="GO:0016787">
    <property type="term" value="F:hydrolase activity"/>
    <property type="evidence" value="ECO:0007669"/>
    <property type="project" value="UniProtKB-ARBA"/>
</dbReference>
<accession>A0A098BZJ9</accession>
<dbReference type="EMBL" id="LN515532">
    <property type="protein sequence ID" value="CEA15042.1"/>
    <property type="molecule type" value="Genomic_DNA"/>
</dbReference>
<reference evidence="2 3" key="1">
    <citation type="submission" date="2014-08" db="EMBL/GenBank/DDBJ databases">
        <authorList>
            <person name="Wibberg D."/>
        </authorList>
    </citation>
    <scope>NUCLEOTIDE SEQUENCE [LARGE SCALE GENOMIC DNA]</scope>
    <source>
        <strain evidence="3">ING2-E5B</strain>
    </source>
</reference>
<proteinExistence type="predicted"/>
<protein>
    <recommendedName>
        <fullName evidence="4">Type I phosphodiesterase/nucleotide pyrophosphatase</fullName>
    </recommendedName>
</protein>
<dbReference type="PATRIC" id="fig|1562970.3.peg.269"/>
<dbReference type="OrthoDB" id="279982at2"/>
<organism evidence="2 3">
    <name type="scientific">Fermentimonas caenicola</name>
    <dbReference type="NCBI Taxonomy" id="1562970"/>
    <lineage>
        <taxon>Bacteria</taxon>
        <taxon>Pseudomonadati</taxon>
        <taxon>Bacteroidota</taxon>
        <taxon>Bacteroidia</taxon>
        <taxon>Bacteroidales</taxon>
        <taxon>Dysgonomonadaceae</taxon>
        <taxon>Fermentimonas</taxon>
    </lineage>
</organism>
<feature type="chain" id="PRO_5001932978" description="Type I phosphodiesterase/nucleotide pyrophosphatase" evidence="1">
    <location>
        <begin position="20"/>
        <end position="418"/>
    </location>
</feature>
<dbReference type="STRING" id="1562970.ING2E5B_0273"/>
<name>A0A098BZJ9_9BACT</name>
<dbReference type="Proteomes" id="UP000032417">
    <property type="component" value="Chromosome 1"/>
</dbReference>
<evidence type="ECO:0000313" key="3">
    <source>
        <dbReference type="Proteomes" id="UP000032417"/>
    </source>
</evidence>
<dbReference type="AlphaFoldDB" id="A0A098BZJ9"/>
<evidence type="ECO:0000313" key="2">
    <source>
        <dbReference type="EMBL" id="CEA15042.1"/>
    </source>
</evidence>
<dbReference type="PANTHER" id="PTHR10151">
    <property type="entry name" value="ECTONUCLEOTIDE PYROPHOSPHATASE/PHOSPHODIESTERASE"/>
    <property type="match status" value="1"/>
</dbReference>
<gene>
    <name evidence="2" type="ORF">ING2E5B_0273</name>
</gene>
<keyword evidence="3" id="KW-1185">Reference proteome</keyword>
<feature type="signal peptide" evidence="1">
    <location>
        <begin position="1"/>
        <end position="19"/>
    </location>
</feature>
<sequence length="418" mass="47082">MNKLFLVILLCLTGSITLAQQPERKTLFIITDGIPVDIIHKASTPNLDRIEQEGIFLESYVGGERGGITQTPTISSNCYATLITGTWVNKHNVWDNNIANPNYNYPTIFRLYKDAYPDGKTAIYSTWLDNRTKLLGEGLDATKNLKIDYAFDGLEHDTINYPHDKHSNYIKKIDAAVASEAASSISKNGPDLSWVYLQYTDDAGHHYGNSPEFYNSITYHDALIGLIYDAVKQREEEYNEEWLFIVATDHGRTPLTARSHGGQSDSERNTWMVINKKDINDYALNYRTAAVDLLPTIADYMNIAIDQSTLYELDGLSLFSPADAFNLKGVLIDNSKLLLSWTSISKNSDTTAEVYISTTNNIKEGNPDRYIKIGEVPLKEELALLSIEMPEVSDFLKVVLKTPNHTLNYWVRKVGSEK</sequence>
<evidence type="ECO:0008006" key="4">
    <source>
        <dbReference type="Google" id="ProtNLM"/>
    </source>
</evidence>